<keyword evidence="3 8" id="KW-0645">Protease</keyword>
<reference evidence="12" key="1">
    <citation type="submission" date="2021-11" db="EMBL/GenBank/DDBJ databases">
        <authorList>
            <person name="Schell T."/>
        </authorList>
    </citation>
    <scope>NUCLEOTIDE SEQUENCE</scope>
    <source>
        <strain evidence="12">M5</strain>
    </source>
</reference>
<dbReference type="AlphaFoldDB" id="A0A8J2S0H9"/>
<evidence type="ECO:0000256" key="2">
    <source>
        <dbReference type="ARBA" id="ARBA00022525"/>
    </source>
</evidence>
<dbReference type="InterPro" id="IPR001314">
    <property type="entry name" value="Peptidase_S1A"/>
</dbReference>
<feature type="domain" description="CUB" evidence="10">
    <location>
        <begin position="91"/>
        <end position="204"/>
    </location>
</feature>
<name>A0A8J2S0H9_9CRUS</name>
<evidence type="ECO:0000313" key="13">
    <source>
        <dbReference type="Proteomes" id="UP000789390"/>
    </source>
</evidence>
<proteinExistence type="predicted"/>
<dbReference type="Gene3D" id="2.40.10.10">
    <property type="entry name" value="Trypsin-like serine proteases"/>
    <property type="match status" value="1"/>
</dbReference>
<dbReference type="Pfam" id="PF00431">
    <property type="entry name" value="CUB"/>
    <property type="match status" value="1"/>
</dbReference>
<dbReference type="SUPFAM" id="SSF49854">
    <property type="entry name" value="Spermadhesin, CUB domain"/>
    <property type="match status" value="1"/>
</dbReference>
<gene>
    <name evidence="12" type="ORF">DGAL_LOCUS13954</name>
</gene>
<evidence type="ECO:0000256" key="3">
    <source>
        <dbReference type="ARBA" id="ARBA00022670"/>
    </source>
</evidence>
<protein>
    <submittedName>
        <fullName evidence="12">Uncharacterized protein</fullName>
    </submittedName>
</protein>
<dbReference type="EMBL" id="CAKKLH010000303">
    <property type="protein sequence ID" value="CAH0110388.1"/>
    <property type="molecule type" value="Genomic_DNA"/>
</dbReference>
<dbReference type="Gene3D" id="2.60.120.290">
    <property type="entry name" value="Spermadhesin, CUB domain"/>
    <property type="match status" value="1"/>
</dbReference>
<keyword evidence="9" id="KW-1133">Transmembrane helix</keyword>
<dbReference type="PROSITE" id="PS01180">
    <property type="entry name" value="CUB"/>
    <property type="match status" value="1"/>
</dbReference>
<evidence type="ECO:0000259" key="11">
    <source>
        <dbReference type="PROSITE" id="PS50240"/>
    </source>
</evidence>
<dbReference type="PANTHER" id="PTHR24252">
    <property type="entry name" value="ACROSIN-RELATED"/>
    <property type="match status" value="1"/>
</dbReference>
<dbReference type="PROSITE" id="PS00134">
    <property type="entry name" value="TRYPSIN_HIS"/>
    <property type="match status" value="1"/>
</dbReference>
<dbReference type="GO" id="GO:0005576">
    <property type="term" value="C:extracellular region"/>
    <property type="evidence" value="ECO:0007669"/>
    <property type="project" value="UniProtKB-SubCell"/>
</dbReference>
<keyword evidence="4 8" id="KW-0378">Hydrolase</keyword>
<dbReference type="PROSITE" id="PS50240">
    <property type="entry name" value="TRYPSIN_DOM"/>
    <property type="match status" value="1"/>
</dbReference>
<dbReference type="InterPro" id="IPR043504">
    <property type="entry name" value="Peptidase_S1_PA_chymotrypsin"/>
</dbReference>
<dbReference type="InterPro" id="IPR000859">
    <property type="entry name" value="CUB_dom"/>
</dbReference>
<dbReference type="InterPro" id="IPR033116">
    <property type="entry name" value="TRYPSIN_SER"/>
</dbReference>
<evidence type="ECO:0000256" key="9">
    <source>
        <dbReference type="SAM" id="Phobius"/>
    </source>
</evidence>
<dbReference type="InterPro" id="IPR009003">
    <property type="entry name" value="Peptidase_S1_PA"/>
</dbReference>
<keyword evidence="9" id="KW-0472">Membrane</keyword>
<evidence type="ECO:0000256" key="4">
    <source>
        <dbReference type="ARBA" id="ARBA00022801"/>
    </source>
</evidence>
<keyword evidence="13" id="KW-1185">Reference proteome</keyword>
<dbReference type="CDD" id="cd00041">
    <property type="entry name" value="CUB"/>
    <property type="match status" value="1"/>
</dbReference>
<dbReference type="GO" id="GO:0004252">
    <property type="term" value="F:serine-type endopeptidase activity"/>
    <property type="evidence" value="ECO:0007669"/>
    <property type="project" value="InterPro"/>
</dbReference>
<dbReference type="SMART" id="SM00020">
    <property type="entry name" value="Tryp_SPc"/>
    <property type="match status" value="1"/>
</dbReference>
<organism evidence="12 13">
    <name type="scientific">Daphnia galeata</name>
    <dbReference type="NCBI Taxonomy" id="27404"/>
    <lineage>
        <taxon>Eukaryota</taxon>
        <taxon>Metazoa</taxon>
        <taxon>Ecdysozoa</taxon>
        <taxon>Arthropoda</taxon>
        <taxon>Crustacea</taxon>
        <taxon>Branchiopoda</taxon>
        <taxon>Diplostraca</taxon>
        <taxon>Cladocera</taxon>
        <taxon>Anomopoda</taxon>
        <taxon>Daphniidae</taxon>
        <taxon>Daphnia</taxon>
    </lineage>
</organism>
<feature type="transmembrane region" description="Helical" evidence="9">
    <location>
        <begin position="45"/>
        <end position="63"/>
    </location>
</feature>
<evidence type="ECO:0000256" key="8">
    <source>
        <dbReference type="RuleBase" id="RU363034"/>
    </source>
</evidence>
<dbReference type="InterPro" id="IPR018114">
    <property type="entry name" value="TRYPSIN_HIS"/>
</dbReference>
<dbReference type="InterPro" id="IPR035914">
    <property type="entry name" value="Sperma_CUB_dom_sf"/>
</dbReference>
<dbReference type="SUPFAM" id="SSF50494">
    <property type="entry name" value="Trypsin-like serine proteases"/>
    <property type="match status" value="1"/>
</dbReference>
<dbReference type="FunFam" id="2.40.10.10:FF:000015">
    <property type="entry name" value="Atrial natriuretic peptide-converting enzyme"/>
    <property type="match status" value="1"/>
</dbReference>
<dbReference type="CDD" id="cd00190">
    <property type="entry name" value="Tryp_SPc"/>
    <property type="match status" value="1"/>
</dbReference>
<dbReference type="Pfam" id="PF00089">
    <property type="entry name" value="Trypsin"/>
    <property type="match status" value="1"/>
</dbReference>
<keyword evidence="2" id="KW-0964">Secreted</keyword>
<keyword evidence="9" id="KW-0812">Transmembrane</keyword>
<dbReference type="OrthoDB" id="6380398at2759"/>
<evidence type="ECO:0000313" key="12">
    <source>
        <dbReference type="EMBL" id="CAH0110388.1"/>
    </source>
</evidence>
<comment type="caution">
    <text evidence="12">The sequence shown here is derived from an EMBL/GenBank/DDBJ whole genome shotgun (WGS) entry which is preliminary data.</text>
</comment>
<dbReference type="InterPro" id="IPR001254">
    <property type="entry name" value="Trypsin_dom"/>
</dbReference>
<dbReference type="PANTHER" id="PTHR24252:SF7">
    <property type="entry name" value="HYALIN"/>
    <property type="match status" value="1"/>
</dbReference>
<keyword evidence="5 8" id="KW-0720">Serine protease</keyword>
<dbReference type="SMART" id="SM00042">
    <property type="entry name" value="CUB"/>
    <property type="match status" value="1"/>
</dbReference>
<keyword evidence="6" id="KW-1015">Disulfide bond</keyword>
<feature type="domain" description="Peptidase S1" evidence="11">
    <location>
        <begin position="231"/>
        <end position="476"/>
    </location>
</feature>
<dbReference type="PROSITE" id="PS00135">
    <property type="entry name" value="TRYPSIN_SER"/>
    <property type="match status" value="1"/>
</dbReference>
<dbReference type="PRINTS" id="PR00722">
    <property type="entry name" value="CHYMOTRYPSIN"/>
</dbReference>
<evidence type="ECO:0000256" key="7">
    <source>
        <dbReference type="PROSITE-ProRule" id="PRU00059"/>
    </source>
</evidence>
<accession>A0A8J2S0H9</accession>
<dbReference type="GO" id="GO:0006508">
    <property type="term" value="P:proteolysis"/>
    <property type="evidence" value="ECO:0007669"/>
    <property type="project" value="UniProtKB-KW"/>
</dbReference>
<sequence length="476" mass="51209">MSCYFKKRRYYPPHHLDSYIFIGVSIRLAVHYNMNVLFMHNISSLLFYSVWAIALLSGCLGELRPALHINQTILNIGDNNSSAQLLRQYTCGTATTVYVSKGFQGRFASPNYPNLYNGGADCLWTLTTSTDAQFTLICDPLSVSCTGDYLLYSPSGDTTFKDSPNPICGSGRLQVTSTANSIAIAFHSSYYTNGGGFSCVAQAQAQAPPIAPTTSAPTPNCQCGIKGQNRVVGGQSAGVSEWPWQTLLADISPSGGGNQYCGATLISENWVLTAAHCTFNRIAANIGVVVGQYNTISLSSTSQVRKVSQIIQHPNFNRTTVNHDIALLKLDSAVKLTAAVRPVCLPSRFINYNFDKQIGIVTGWGTTSFGGTSSQNLLEVALPIISTANCRLNSIVGSKITDNMFCTYAENKDACQGDSGGPLNWIDPQTGLGYIVGITSFGIGCAKLNTPGVYTKVIILNSCLSRFNLLIFAFVC</sequence>
<comment type="subcellular location">
    <subcellularLocation>
        <location evidence="1">Secreted</location>
    </subcellularLocation>
</comment>
<evidence type="ECO:0000256" key="5">
    <source>
        <dbReference type="ARBA" id="ARBA00022825"/>
    </source>
</evidence>
<evidence type="ECO:0000256" key="1">
    <source>
        <dbReference type="ARBA" id="ARBA00004613"/>
    </source>
</evidence>
<dbReference type="Proteomes" id="UP000789390">
    <property type="component" value="Unassembled WGS sequence"/>
</dbReference>
<comment type="caution">
    <text evidence="7">Lacks conserved residue(s) required for the propagation of feature annotation.</text>
</comment>
<evidence type="ECO:0000256" key="6">
    <source>
        <dbReference type="ARBA" id="ARBA00023157"/>
    </source>
</evidence>
<evidence type="ECO:0000259" key="10">
    <source>
        <dbReference type="PROSITE" id="PS01180"/>
    </source>
</evidence>